<protein>
    <submittedName>
        <fullName evidence="7">Methyl-accepting chemotaxis protein</fullName>
    </submittedName>
</protein>
<comment type="caution">
    <text evidence="7">The sequence shown here is derived from an EMBL/GenBank/DDBJ whole genome shotgun (WGS) entry which is preliminary data.</text>
</comment>
<feature type="coiled-coil region" evidence="3">
    <location>
        <begin position="271"/>
        <end position="305"/>
    </location>
</feature>
<dbReference type="AlphaFoldDB" id="A0A4V3CV32"/>
<feature type="compositionally biased region" description="Low complexity" evidence="4">
    <location>
        <begin position="331"/>
        <end position="354"/>
    </location>
</feature>
<gene>
    <name evidence="7" type="ORF">EV672_110113</name>
</gene>
<dbReference type="InterPro" id="IPR004089">
    <property type="entry name" value="MCPsignal_dom"/>
</dbReference>
<evidence type="ECO:0000256" key="4">
    <source>
        <dbReference type="SAM" id="MobiDB-lite"/>
    </source>
</evidence>
<evidence type="ECO:0000313" key="7">
    <source>
        <dbReference type="EMBL" id="TDP80898.1"/>
    </source>
</evidence>
<accession>A0A4V3CV32</accession>
<name>A0A4V3CV32_9BURK</name>
<evidence type="ECO:0000256" key="5">
    <source>
        <dbReference type="SAM" id="SignalP"/>
    </source>
</evidence>
<dbReference type="Proteomes" id="UP000294593">
    <property type="component" value="Unassembled WGS sequence"/>
</dbReference>
<dbReference type="PANTHER" id="PTHR32089:SF112">
    <property type="entry name" value="LYSOZYME-LIKE PROTEIN-RELATED"/>
    <property type="match status" value="1"/>
</dbReference>
<dbReference type="PROSITE" id="PS50111">
    <property type="entry name" value="CHEMOTAXIS_TRANSDUC_2"/>
    <property type="match status" value="1"/>
</dbReference>
<dbReference type="SMART" id="SM00283">
    <property type="entry name" value="MA"/>
    <property type="match status" value="1"/>
</dbReference>
<sequence length="354" mass="37592">MGVSLVLLGLSGAVLAWVPAAKGAGLASAADASAGQDAADCLSQAAALWLTHLQTAQTQMREATDELLAGFSDILVQLDQIVASGPQAHEQEASRTEVLTRCEADLNGLMQNFSAFVQSREQILGSVQGLAQRSGGLQDMAEEVAKLARQTNLLSINAAIEAARAGESGRGFAVVAAEVRRLSGESGSTGRRIGQQIDELRTQMGDALDCARTQAEADGQVIDASGATIQNVIHDVEDVVKQLHQRATALGAHGESVRQQVEQMMMAFQFQDRVQQIMEQVNRSIEQAVQQVDGALRQGQRLDRERWQQLLQAGYTTEEQRAAHGQGVSRGATAGSAQTASTSAAPQASELTFF</sequence>
<dbReference type="GO" id="GO:0016020">
    <property type="term" value="C:membrane"/>
    <property type="evidence" value="ECO:0007669"/>
    <property type="project" value="InterPro"/>
</dbReference>
<dbReference type="SUPFAM" id="SSF58104">
    <property type="entry name" value="Methyl-accepting chemotaxis protein (MCP) signaling domain"/>
    <property type="match status" value="1"/>
</dbReference>
<evidence type="ECO:0000256" key="2">
    <source>
        <dbReference type="PROSITE-ProRule" id="PRU00284"/>
    </source>
</evidence>
<keyword evidence="8" id="KW-1185">Reference proteome</keyword>
<keyword evidence="1 2" id="KW-0807">Transducer</keyword>
<dbReference type="GO" id="GO:0007165">
    <property type="term" value="P:signal transduction"/>
    <property type="evidence" value="ECO:0007669"/>
    <property type="project" value="UniProtKB-KW"/>
</dbReference>
<evidence type="ECO:0000256" key="3">
    <source>
        <dbReference type="SAM" id="Coils"/>
    </source>
</evidence>
<feature type="signal peptide" evidence="5">
    <location>
        <begin position="1"/>
        <end position="16"/>
    </location>
</feature>
<keyword evidence="5" id="KW-0732">Signal</keyword>
<evidence type="ECO:0000256" key="1">
    <source>
        <dbReference type="ARBA" id="ARBA00023224"/>
    </source>
</evidence>
<keyword evidence="3" id="KW-0175">Coiled coil</keyword>
<evidence type="ECO:0000259" key="6">
    <source>
        <dbReference type="PROSITE" id="PS50111"/>
    </source>
</evidence>
<dbReference type="PANTHER" id="PTHR32089">
    <property type="entry name" value="METHYL-ACCEPTING CHEMOTAXIS PROTEIN MCPB"/>
    <property type="match status" value="1"/>
</dbReference>
<reference evidence="7 8" key="1">
    <citation type="submission" date="2019-03" db="EMBL/GenBank/DDBJ databases">
        <title>Genomic Encyclopedia of Type Strains, Phase IV (KMG-IV): sequencing the most valuable type-strain genomes for metagenomic binning, comparative biology and taxonomic classification.</title>
        <authorList>
            <person name="Goeker M."/>
        </authorList>
    </citation>
    <scope>NUCLEOTIDE SEQUENCE [LARGE SCALE GENOMIC DNA]</scope>
    <source>
        <strain evidence="7 8">DSM 11901</strain>
    </source>
</reference>
<feature type="domain" description="Methyl-accepting transducer" evidence="6">
    <location>
        <begin position="42"/>
        <end position="275"/>
    </location>
</feature>
<evidence type="ECO:0000313" key="8">
    <source>
        <dbReference type="Proteomes" id="UP000294593"/>
    </source>
</evidence>
<dbReference type="EMBL" id="SNXW01000010">
    <property type="protein sequence ID" value="TDP80898.1"/>
    <property type="molecule type" value="Genomic_DNA"/>
</dbReference>
<dbReference type="Gene3D" id="1.10.287.950">
    <property type="entry name" value="Methyl-accepting chemotaxis protein"/>
    <property type="match status" value="1"/>
</dbReference>
<feature type="region of interest" description="Disordered" evidence="4">
    <location>
        <begin position="318"/>
        <end position="354"/>
    </location>
</feature>
<feature type="chain" id="PRO_5020296932" evidence="5">
    <location>
        <begin position="17"/>
        <end position="354"/>
    </location>
</feature>
<organism evidence="7 8">
    <name type="scientific">Aquabacterium commune</name>
    <dbReference type="NCBI Taxonomy" id="70586"/>
    <lineage>
        <taxon>Bacteria</taxon>
        <taxon>Pseudomonadati</taxon>
        <taxon>Pseudomonadota</taxon>
        <taxon>Betaproteobacteria</taxon>
        <taxon>Burkholderiales</taxon>
        <taxon>Aquabacterium</taxon>
    </lineage>
</organism>
<dbReference type="Pfam" id="PF00015">
    <property type="entry name" value="MCPsignal"/>
    <property type="match status" value="1"/>
</dbReference>
<proteinExistence type="predicted"/>